<gene>
    <name evidence="20" type="ORF">OMED0937_LOCUS312</name>
</gene>
<evidence type="ECO:0000256" key="8">
    <source>
        <dbReference type="ARBA" id="ARBA00022596"/>
    </source>
</evidence>
<dbReference type="Gene3D" id="1.20.1700.10">
    <property type="entry name" value="AF1104-like"/>
    <property type="match status" value="1"/>
</dbReference>
<keyword evidence="9" id="KW-0808">Transferase</keyword>
<feature type="region of interest" description="Disordered" evidence="18">
    <location>
        <begin position="444"/>
        <end position="474"/>
    </location>
</feature>
<evidence type="ECO:0000256" key="16">
    <source>
        <dbReference type="ARBA" id="ARBA00023211"/>
    </source>
</evidence>
<comment type="cofactor">
    <cofactor evidence="3">
        <name>Ni(2+)</name>
        <dbReference type="ChEBI" id="CHEBI:49786"/>
    </cofactor>
</comment>
<dbReference type="InterPro" id="IPR043129">
    <property type="entry name" value="ATPase_NBD"/>
</dbReference>
<dbReference type="PANTHER" id="PTHR12280:SF20">
    <property type="entry name" value="4'-PHOSPHOPANTETHEINE PHOSPHATASE"/>
    <property type="match status" value="1"/>
</dbReference>
<dbReference type="PANTHER" id="PTHR12280">
    <property type="entry name" value="PANTOTHENATE KINASE"/>
    <property type="match status" value="1"/>
</dbReference>
<evidence type="ECO:0000256" key="13">
    <source>
        <dbReference type="ARBA" id="ARBA00022801"/>
    </source>
</evidence>
<keyword evidence="12" id="KW-0418">Kinase</keyword>
<dbReference type="InterPro" id="IPR035073">
    <property type="entry name" value="At2g17340_3_helix_bundle"/>
</dbReference>
<dbReference type="Gene3D" id="3.40.50.10880">
    <property type="entry name" value="Uncharacterised protein PF01937, DUF89, domain 3"/>
    <property type="match status" value="1"/>
</dbReference>
<evidence type="ECO:0000256" key="9">
    <source>
        <dbReference type="ARBA" id="ARBA00022679"/>
    </source>
</evidence>
<dbReference type="GO" id="GO:0004594">
    <property type="term" value="F:pantothenate kinase activity"/>
    <property type="evidence" value="ECO:0007669"/>
    <property type="project" value="UniProtKB-EC"/>
</dbReference>
<dbReference type="EMBL" id="HBEE01000379">
    <property type="protein sequence ID" value="CAD8319298.1"/>
    <property type="molecule type" value="Transcribed_RNA"/>
</dbReference>
<dbReference type="CDD" id="cd24123">
    <property type="entry name" value="ASKHA_NBD_PanK-II_Pank4"/>
    <property type="match status" value="1"/>
</dbReference>
<dbReference type="InterPro" id="IPR002791">
    <property type="entry name" value="ARMT1-like_metal-bd"/>
</dbReference>
<dbReference type="AlphaFoldDB" id="A0A7R9ZCH3"/>
<evidence type="ECO:0000256" key="17">
    <source>
        <dbReference type="ARBA" id="ARBA00060870"/>
    </source>
</evidence>
<dbReference type="InterPro" id="IPR036075">
    <property type="entry name" value="ARMT-1-like_metal-bd_sf"/>
</dbReference>
<dbReference type="GO" id="GO:0015937">
    <property type="term" value="P:coenzyme A biosynthetic process"/>
    <property type="evidence" value="ECO:0007669"/>
    <property type="project" value="UniProtKB-KW"/>
</dbReference>
<comment type="pathway">
    <text evidence="5">Cofactor biosynthesis; coenzyme A biosynthesis; CoA from (R)-pantothenate: step 1/5.</text>
</comment>
<dbReference type="NCBIfam" id="TIGR00555">
    <property type="entry name" value="panK_eukar"/>
    <property type="match status" value="1"/>
</dbReference>
<evidence type="ECO:0000256" key="12">
    <source>
        <dbReference type="ARBA" id="ARBA00022777"/>
    </source>
</evidence>
<keyword evidence="13" id="KW-0378">Hydrolase</keyword>
<accession>A0A7R9ZCH3</accession>
<evidence type="ECO:0000256" key="11">
    <source>
        <dbReference type="ARBA" id="ARBA00022741"/>
    </source>
</evidence>
<dbReference type="Pfam" id="PF01937">
    <property type="entry name" value="ARMT1-like_dom"/>
    <property type="match status" value="1"/>
</dbReference>
<dbReference type="GO" id="GO:0005829">
    <property type="term" value="C:cytosol"/>
    <property type="evidence" value="ECO:0007669"/>
    <property type="project" value="TreeGrafter"/>
</dbReference>
<keyword evidence="10" id="KW-0479">Metal-binding</keyword>
<comment type="catalytic activity">
    <reaction evidence="1">
        <text>(R)-pantothenate + ATP = (R)-4'-phosphopantothenate + ADP + H(+)</text>
        <dbReference type="Rhea" id="RHEA:16373"/>
        <dbReference type="ChEBI" id="CHEBI:10986"/>
        <dbReference type="ChEBI" id="CHEBI:15378"/>
        <dbReference type="ChEBI" id="CHEBI:29032"/>
        <dbReference type="ChEBI" id="CHEBI:30616"/>
        <dbReference type="ChEBI" id="CHEBI:456216"/>
        <dbReference type="EC" id="2.7.1.33"/>
    </reaction>
</comment>
<evidence type="ECO:0000313" key="20">
    <source>
        <dbReference type="EMBL" id="CAD8319298.1"/>
    </source>
</evidence>
<dbReference type="Gene3D" id="1.10.285.20">
    <property type="entry name" value="Uncharacterised protein PF01937, DUF89, domain 2"/>
    <property type="match status" value="1"/>
</dbReference>
<evidence type="ECO:0000256" key="2">
    <source>
        <dbReference type="ARBA" id="ARBA00001936"/>
    </source>
</evidence>
<dbReference type="SUPFAM" id="SSF111321">
    <property type="entry name" value="AF1104-like"/>
    <property type="match status" value="1"/>
</dbReference>
<protein>
    <recommendedName>
        <fullName evidence="6">pantothenate kinase</fullName>
        <ecNumber evidence="6">2.7.1.33</ecNumber>
    </recommendedName>
</protein>
<evidence type="ECO:0000256" key="5">
    <source>
        <dbReference type="ARBA" id="ARBA00005225"/>
    </source>
</evidence>
<dbReference type="EC" id="2.7.1.33" evidence="6"/>
<dbReference type="FunFam" id="3.30.420.40:FF:000025">
    <property type="entry name" value="pantothenate kinase 2, mitochondrial"/>
    <property type="match status" value="1"/>
</dbReference>
<dbReference type="InterPro" id="IPR004567">
    <property type="entry name" value="Type_II_PanK"/>
</dbReference>
<dbReference type="Gene3D" id="3.30.420.510">
    <property type="match status" value="1"/>
</dbReference>
<name>A0A7R9ZCH3_9CHLO</name>
<evidence type="ECO:0000256" key="4">
    <source>
        <dbReference type="ARBA" id="ARBA00004496"/>
    </source>
</evidence>
<evidence type="ECO:0000256" key="3">
    <source>
        <dbReference type="ARBA" id="ARBA00001967"/>
    </source>
</evidence>
<sequence length="919" mass="101397">MDDDRELESGLPRHVRARSISVPLRLDLTGAAIDVSRAGADPRDRESSAPQATIATHAQTDVARRNVPEAPAISLPRQRDAVRHFAMDLGGSLVKLVYFSPGGLDEHGEPRGGRLHFRKFASAHLEDCMEFIEFKKLHEGGSGGDAQSARDGDGEGDGVTVKATGGGAYKFHRAFQERLGITLEKEDEMACAVAGANFLLQTIRDEAFSYRDDKKEFIGKDELTQESLYPYLLVNIGSGVSIIKVDKDRHERVSGSNIGGGTFWGLCRLLTGLKDYDEMLKLSAEADNAKVDMLVGDIYGGRDYPKIGLSSETIASSFGRVVMDEGSLEDYSKADITLSLLRMISYNIAHIATMNAVKYGLKRIFFGGYFIRNHAYTMNTISFAVDFWSKGEMKAMFLRHEGFLGALGAFLSDVEAQKNLSSASQGSWIEKFIKCSVPQMTKGIERKRSSRNSLSSKANVVSPTRPARRSFNDSVINDAMERIESDRALSSSSIPENDGDSVEDVEGIKSGFKTPDSLSSDEVTVERRGEDPTQLLNSAGLQVGVLHLEPALQEFPLLRKGHVYDPNLFDMLENATEREYWLDTLERLQPGLVARCLANDASSDDVQERANSFNNVFKAHLSRLREEPAAYGRIGLADLFEMREECLRFFNFHDLYVDVKKQENESALLVLPDLLQEIDSLDDDERLLAIVEGVLAGNIFDWGSQGTLDLYRNGTILEIYRKARSTVNRPWAVDHYDALRERFNGPKKKTYRKALLFCDNSGADIILGMLPLARELLKRGTSVALVANSLPAINDITVTELRAVLQSAFELDDTIKSALDAAHGNASDHPRLTVVSSGSGSPCIDFRRLSFDVCVAARDADLIVLEGMGRAIHTNYHAKFACDTLKLAMIKNARLATQLVGDGGKMWDSVCLFDAAVHA</sequence>
<evidence type="ECO:0000256" key="6">
    <source>
        <dbReference type="ARBA" id="ARBA00012102"/>
    </source>
</evidence>
<keyword evidence="7" id="KW-0963">Cytoplasm</keyword>
<keyword evidence="15" id="KW-0173">Coenzyme A biosynthesis</keyword>
<evidence type="ECO:0000256" key="7">
    <source>
        <dbReference type="ARBA" id="ARBA00022490"/>
    </source>
</evidence>
<evidence type="ECO:0000256" key="18">
    <source>
        <dbReference type="SAM" id="MobiDB-lite"/>
    </source>
</evidence>
<evidence type="ECO:0000256" key="10">
    <source>
        <dbReference type="ARBA" id="ARBA00022723"/>
    </source>
</evidence>
<feature type="compositionally biased region" description="Polar residues" evidence="18">
    <location>
        <begin position="48"/>
        <end position="58"/>
    </location>
</feature>
<feature type="domain" description="Damage-control phosphatase ARMT1-like metal-binding" evidence="19">
    <location>
        <begin position="620"/>
        <end position="904"/>
    </location>
</feature>
<evidence type="ECO:0000256" key="1">
    <source>
        <dbReference type="ARBA" id="ARBA00001206"/>
    </source>
</evidence>
<evidence type="ECO:0000259" key="19">
    <source>
        <dbReference type="Pfam" id="PF01937"/>
    </source>
</evidence>
<dbReference type="GO" id="GO:0016787">
    <property type="term" value="F:hydrolase activity"/>
    <property type="evidence" value="ECO:0007669"/>
    <property type="project" value="UniProtKB-KW"/>
</dbReference>
<dbReference type="GO" id="GO:0005634">
    <property type="term" value="C:nucleus"/>
    <property type="evidence" value="ECO:0007669"/>
    <property type="project" value="TreeGrafter"/>
</dbReference>
<organism evidence="20">
    <name type="scientific">Ostreococcus mediterraneus</name>
    <dbReference type="NCBI Taxonomy" id="1486918"/>
    <lineage>
        <taxon>Eukaryota</taxon>
        <taxon>Viridiplantae</taxon>
        <taxon>Chlorophyta</taxon>
        <taxon>Mamiellophyceae</taxon>
        <taxon>Mamiellales</taxon>
        <taxon>Bathycoccaceae</taxon>
        <taxon>Ostreococcus</taxon>
    </lineage>
</organism>
<dbReference type="Pfam" id="PF03630">
    <property type="entry name" value="Fumble"/>
    <property type="match status" value="1"/>
</dbReference>
<evidence type="ECO:0000256" key="14">
    <source>
        <dbReference type="ARBA" id="ARBA00022840"/>
    </source>
</evidence>
<dbReference type="SUPFAM" id="SSF53067">
    <property type="entry name" value="Actin-like ATPase domain"/>
    <property type="match status" value="2"/>
</dbReference>
<keyword evidence="8" id="KW-0533">Nickel</keyword>
<dbReference type="GO" id="GO:0046872">
    <property type="term" value="F:metal ion binding"/>
    <property type="evidence" value="ECO:0007669"/>
    <property type="project" value="UniProtKB-KW"/>
</dbReference>
<comment type="cofactor">
    <cofactor evidence="2">
        <name>Mn(2+)</name>
        <dbReference type="ChEBI" id="CHEBI:29035"/>
    </cofactor>
</comment>
<keyword evidence="14" id="KW-0067">ATP-binding</keyword>
<proteinExistence type="inferred from homology"/>
<reference evidence="20" key="1">
    <citation type="submission" date="2021-01" db="EMBL/GenBank/DDBJ databases">
        <authorList>
            <person name="Corre E."/>
            <person name="Pelletier E."/>
            <person name="Niang G."/>
            <person name="Scheremetjew M."/>
            <person name="Finn R."/>
            <person name="Kale V."/>
            <person name="Holt S."/>
            <person name="Cochrane G."/>
            <person name="Meng A."/>
            <person name="Brown T."/>
            <person name="Cohen L."/>
        </authorList>
    </citation>
    <scope>NUCLEOTIDE SEQUENCE</scope>
    <source>
        <strain evidence="20">Clade-D-RCC2593</strain>
    </source>
</reference>
<keyword evidence="16" id="KW-0464">Manganese</keyword>
<dbReference type="GO" id="GO:0005524">
    <property type="term" value="F:ATP binding"/>
    <property type="evidence" value="ECO:0007669"/>
    <property type="project" value="UniProtKB-KW"/>
</dbReference>
<evidence type="ECO:0000256" key="15">
    <source>
        <dbReference type="ARBA" id="ARBA00022993"/>
    </source>
</evidence>
<dbReference type="Gene3D" id="3.30.420.40">
    <property type="match status" value="1"/>
</dbReference>
<feature type="region of interest" description="Disordered" evidence="18">
    <location>
        <begin position="37"/>
        <end position="58"/>
    </location>
</feature>
<feature type="region of interest" description="Disordered" evidence="18">
    <location>
        <begin position="486"/>
        <end position="522"/>
    </location>
</feature>
<comment type="similarity">
    <text evidence="17">Belongs to the type II pantothenate kinase family.</text>
</comment>
<keyword evidence="11" id="KW-0547">Nucleotide-binding</keyword>
<comment type="subcellular location">
    <subcellularLocation>
        <location evidence="4">Cytoplasm</location>
    </subcellularLocation>
</comment>